<protein>
    <recommendedName>
        <fullName evidence="4">Amidohydrolase</fullName>
    </recommendedName>
</protein>
<dbReference type="InterPro" id="IPR002933">
    <property type="entry name" value="Peptidase_M20"/>
</dbReference>
<dbReference type="InterPro" id="IPR036264">
    <property type="entry name" value="Bact_exopeptidase_dim_dom"/>
</dbReference>
<dbReference type="NCBIfam" id="TIGR01891">
    <property type="entry name" value="amidohydrolases"/>
    <property type="match status" value="1"/>
</dbReference>
<evidence type="ECO:0000313" key="3">
    <source>
        <dbReference type="EMBL" id="CAD7236086.1"/>
    </source>
</evidence>
<sequence>MTALLTEARGIQDWIIDLRRQLHRRPELGYELHETSALVSKTLRELGIEHQTGVAHTGIVATIGSGGPCVGLRADMDALPILEEADVDFRSETDGVMHACGHDCHTAMLLGAARLLKEREAALSGTVKLVFQPAEEGGAGGKMMCDEGALRGPDVQRMFGLHVWPYIDSGTIGSRAGVFLAAAGEFDMEVHGVGGHGAMPNYSIDPIPVAAKIINDVQTIVSREWDPLDSAVISVCSIHAGHAHNVIPETVKMSGTLRALSLDGLERLSQRVREVAELTAKAH</sequence>
<dbReference type="PANTHER" id="PTHR11014:SF63">
    <property type="entry name" value="METALLOPEPTIDASE, PUTATIVE (AFU_ORTHOLOGUE AFUA_6G09600)-RELATED"/>
    <property type="match status" value="1"/>
</dbReference>
<comment type="similarity">
    <text evidence="1">Belongs to the peptidase M20 family.</text>
</comment>
<proteinExistence type="inferred from homology"/>
<dbReference type="Gene3D" id="3.40.630.10">
    <property type="entry name" value="Zn peptidases"/>
    <property type="match status" value="1"/>
</dbReference>
<dbReference type="AlphaFoldDB" id="A0A7R8WQ86"/>
<dbReference type="GO" id="GO:0016787">
    <property type="term" value="F:hydrolase activity"/>
    <property type="evidence" value="ECO:0007669"/>
    <property type="project" value="UniProtKB-KW"/>
</dbReference>
<evidence type="ECO:0000256" key="1">
    <source>
        <dbReference type="ARBA" id="ARBA00006153"/>
    </source>
</evidence>
<accession>A0A7R8WQ86</accession>
<evidence type="ECO:0000256" key="2">
    <source>
        <dbReference type="ARBA" id="ARBA00022801"/>
    </source>
</evidence>
<feature type="non-terminal residue" evidence="3">
    <location>
        <position position="283"/>
    </location>
</feature>
<reference evidence="3" key="1">
    <citation type="submission" date="2020-11" db="EMBL/GenBank/DDBJ databases">
        <authorList>
            <person name="Tran Van P."/>
        </authorList>
    </citation>
    <scope>NUCLEOTIDE SEQUENCE</scope>
</reference>
<dbReference type="EMBL" id="OB676460">
    <property type="protein sequence ID" value="CAD7236086.1"/>
    <property type="molecule type" value="Genomic_DNA"/>
</dbReference>
<organism evidence="3">
    <name type="scientific">Cyprideis torosa</name>
    <dbReference type="NCBI Taxonomy" id="163714"/>
    <lineage>
        <taxon>Eukaryota</taxon>
        <taxon>Metazoa</taxon>
        <taxon>Ecdysozoa</taxon>
        <taxon>Arthropoda</taxon>
        <taxon>Crustacea</taxon>
        <taxon>Oligostraca</taxon>
        <taxon>Ostracoda</taxon>
        <taxon>Podocopa</taxon>
        <taxon>Podocopida</taxon>
        <taxon>Cytherocopina</taxon>
        <taxon>Cytheroidea</taxon>
        <taxon>Cytherideidae</taxon>
        <taxon>Cyprideis</taxon>
    </lineage>
</organism>
<dbReference type="OrthoDB" id="9246368at2759"/>
<keyword evidence="2" id="KW-0378">Hydrolase</keyword>
<dbReference type="InterPro" id="IPR017439">
    <property type="entry name" value="Amidohydrolase"/>
</dbReference>
<dbReference type="FunFam" id="3.30.70.360:FF:000001">
    <property type="entry name" value="N-acetyldiaminopimelate deacetylase"/>
    <property type="match status" value="1"/>
</dbReference>
<dbReference type="Pfam" id="PF01546">
    <property type="entry name" value="Peptidase_M20"/>
    <property type="match status" value="1"/>
</dbReference>
<gene>
    <name evidence="3" type="ORF">CTOB1V02_LOCUS13901</name>
</gene>
<dbReference type="SUPFAM" id="SSF53187">
    <property type="entry name" value="Zn-dependent exopeptidases"/>
    <property type="match status" value="1"/>
</dbReference>
<dbReference type="SUPFAM" id="SSF55031">
    <property type="entry name" value="Bacterial exopeptidase dimerisation domain"/>
    <property type="match status" value="1"/>
</dbReference>
<dbReference type="PANTHER" id="PTHR11014">
    <property type="entry name" value="PEPTIDASE M20 FAMILY MEMBER"/>
    <property type="match status" value="1"/>
</dbReference>
<dbReference type="CDD" id="cd03886">
    <property type="entry name" value="M20_Acy1"/>
    <property type="match status" value="1"/>
</dbReference>
<evidence type="ECO:0008006" key="4">
    <source>
        <dbReference type="Google" id="ProtNLM"/>
    </source>
</evidence>
<name>A0A7R8WQ86_9CRUS</name>
<dbReference type="Gene3D" id="3.30.70.360">
    <property type="match status" value="1"/>
</dbReference>